<protein>
    <submittedName>
        <fullName evidence="2">Membrane protein</fullName>
    </submittedName>
</protein>
<accession>A0A379QAC1</accession>
<gene>
    <name evidence="2" type="ORF">NCTC9854_03786</name>
</gene>
<sequence length="229" mass="22983">MKKILVATAVAAVLTSGAANAASTALLKVTGLLSVAACTPTLSGGGTVNYNRIHLADLDATGTNQLGTKNITLTITCPAATKAGWTITDDQADTHPGASVITINNADVANGSISDTSESYGVGETAGGVKIGAYSIFTDINFVTADGVKADVISGNAVSPTWQKSTTGVIKNGNAEVMTVAASGSTDPLAFTTAVFPLKTSLAIQGTSVLAITDDTDLNGQATITVKYL</sequence>
<evidence type="ECO:0000313" key="2">
    <source>
        <dbReference type="EMBL" id="SUF39418.1"/>
    </source>
</evidence>
<reference evidence="2 3" key="1">
    <citation type="submission" date="2018-06" db="EMBL/GenBank/DDBJ databases">
        <authorList>
            <consortium name="Pathogen Informatics"/>
            <person name="Doyle S."/>
        </authorList>
    </citation>
    <scope>NUCLEOTIDE SEQUENCE [LARGE SCALE GENOMIC DNA]</scope>
    <source>
        <strain evidence="2 3">NCTC9854</strain>
    </source>
</reference>
<feature type="chain" id="PRO_5017020199" evidence="1">
    <location>
        <begin position="22"/>
        <end position="229"/>
    </location>
</feature>
<organism evidence="2 3">
    <name type="scientific">Salmonella enterica</name>
    <name type="common">Salmonella choleraesuis</name>
    <dbReference type="NCBI Taxonomy" id="28901"/>
    <lineage>
        <taxon>Bacteria</taxon>
        <taxon>Pseudomonadati</taxon>
        <taxon>Pseudomonadota</taxon>
        <taxon>Gammaproteobacteria</taxon>
        <taxon>Enterobacterales</taxon>
        <taxon>Enterobacteriaceae</taxon>
        <taxon>Salmonella</taxon>
    </lineage>
</organism>
<dbReference type="Pfam" id="PF06551">
    <property type="entry name" value="DUF1120"/>
    <property type="match status" value="1"/>
</dbReference>
<dbReference type="EMBL" id="UGWI01000001">
    <property type="protein sequence ID" value="SUF39418.1"/>
    <property type="molecule type" value="Genomic_DNA"/>
</dbReference>
<evidence type="ECO:0000256" key="1">
    <source>
        <dbReference type="SAM" id="SignalP"/>
    </source>
</evidence>
<proteinExistence type="predicted"/>
<evidence type="ECO:0000313" key="3">
    <source>
        <dbReference type="Proteomes" id="UP000254773"/>
    </source>
</evidence>
<dbReference type="Proteomes" id="UP000254773">
    <property type="component" value="Unassembled WGS sequence"/>
</dbReference>
<dbReference type="AlphaFoldDB" id="A0A379QAC1"/>
<dbReference type="InterPro" id="IPR010546">
    <property type="entry name" value="DUF1120"/>
</dbReference>
<name>A0A379QAC1_SALER</name>
<keyword evidence="1" id="KW-0732">Signal</keyword>
<feature type="signal peptide" evidence="1">
    <location>
        <begin position="1"/>
        <end position="21"/>
    </location>
</feature>